<evidence type="ECO:0000256" key="1">
    <source>
        <dbReference type="SAM" id="MobiDB-lite"/>
    </source>
</evidence>
<dbReference type="AlphaFoldDB" id="A0A7J6RN65"/>
<organism evidence="2 3">
    <name type="scientific">Perkinsus olseni</name>
    <name type="common">Perkinsus atlanticus</name>
    <dbReference type="NCBI Taxonomy" id="32597"/>
    <lineage>
        <taxon>Eukaryota</taxon>
        <taxon>Sar</taxon>
        <taxon>Alveolata</taxon>
        <taxon>Perkinsozoa</taxon>
        <taxon>Perkinsea</taxon>
        <taxon>Perkinsida</taxon>
        <taxon>Perkinsidae</taxon>
        <taxon>Perkinsus</taxon>
    </lineage>
</organism>
<proteinExistence type="predicted"/>
<sequence>YKRREKRGKKAYQELDVFMNEEASKAHEREEEGPEVVNGESSTSARAAAEDTEITAEPGTLAETMQVVGLMVPGLGGLSGASRLETRPPPKLRSGAQLPRVSD</sequence>
<name>A0A7J6RN65_PEROL</name>
<feature type="region of interest" description="Disordered" evidence="1">
    <location>
        <begin position="1"/>
        <end position="61"/>
    </location>
</feature>
<feature type="non-terminal residue" evidence="2">
    <location>
        <position position="1"/>
    </location>
</feature>
<feature type="compositionally biased region" description="Basic residues" evidence="1">
    <location>
        <begin position="1"/>
        <end position="10"/>
    </location>
</feature>
<evidence type="ECO:0000313" key="2">
    <source>
        <dbReference type="EMBL" id="KAF4721712.1"/>
    </source>
</evidence>
<accession>A0A7J6RN65</accession>
<comment type="caution">
    <text evidence="2">The sequence shown here is derived from an EMBL/GenBank/DDBJ whole genome shotgun (WGS) entry which is preliminary data.</text>
</comment>
<protein>
    <submittedName>
        <fullName evidence="2">Uncharacterized protein</fullName>
    </submittedName>
</protein>
<dbReference type="EMBL" id="JABANO010024554">
    <property type="protein sequence ID" value="KAF4721712.1"/>
    <property type="molecule type" value="Genomic_DNA"/>
</dbReference>
<evidence type="ECO:0000313" key="3">
    <source>
        <dbReference type="Proteomes" id="UP000553632"/>
    </source>
</evidence>
<keyword evidence="3" id="KW-1185">Reference proteome</keyword>
<reference evidence="2 3" key="1">
    <citation type="submission" date="2020-04" db="EMBL/GenBank/DDBJ databases">
        <title>Perkinsus olseni comparative genomics.</title>
        <authorList>
            <person name="Bogema D.R."/>
        </authorList>
    </citation>
    <scope>NUCLEOTIDE SEQUENCE [LARGE SCALE GENOMIC DNA]</scope>
    <source>
        <strain evidence="2 3">ATCC PRA-207</strain>
    </source>
</reference>
<feature type="region of interest" description="Disordered" evidence="1">
    <location>
        <begin position="73"/>
        <end position="103"/>
    </location>
</feature>
<dbReference type="Proteomes" id="UP000553632">
    <property type="component" value="Unassembled WGS sequence"/>
</dbReference>
<gene>
    <name evidence="2" type="ORF">FOZ63_022549</name>
</gene>